<dbReference type="Pfam" id="PF13640">
    <property type="entry name" value="2OG-FeII_Oxy_3"/>
    <property type="match status" value="1"/>
</dbReference>
<dbReference type="GO" id="GO:0031418">
    <property type="term" value="F:L-ascorbic acid binding"/>
    <property type="evidence" value="ECO:0007669"/>
    <property type="project" value="UniProtKB-KW"/>
</dbReference>
<dbReference type="PANTHER" id="PTHR12907:SF26">
    <property type="entry name" value="HIF PROLYL HYDROXYLASE, ISOFORM C"/>
    <property type="match status" value="1"/>
</dbReference>
<dbReference type="KEGG" id="kpd:CW740_00355"/>
<keyword evidence="2" id="KW-0479">Metal-binding</keyword>
<keyword evidence="8" id="KW-1185">Reference proteome</keyword>
<gene>
    <name evidence="7" type="ORF">CW740_00355</name>
</gene>
<dbReference type="AlphaFoldDB" id="A0A2K9A8N2"/>
<reference evidence="7 8" key="1">
    <citation type="submission" date="2017-12" db="EMBL/GenBank/DDBJ databases">
        <title>Kangiella profundi FT102 completed genome.</title>
        <authorList>
            <person name="Xu J."/>
            <person name="Wang J."/>
            <person name="Lu Y."/>
        </authorList>
    </citation>
    <scope>NUCLEOTIDE SEQUENCE [LARGE SCALE GENOMIC DNA]</scope>
    <source>
        <strain evidence="7 8">FT102</strain>
    </source>
</reference>
<evidence type="ECO:0000313" key="7">
    <source>
        <dbReference type="EMBL" id="AUD77767.1"/>
    </source>
</evidence>
<evidence type="ECO:0000256" key="2">
    <source>
        <dbReference type="ARBA" id="ARBA00022723"/>
    </source>
</evidence>
<dbReference type="InterPro" id="IPR051559">
    <property type="entry name" value="HIF_prolyl_hydroxylases"/>
</dbReference>
<dbReference type="RefSeq" id="WP_106645691.1">
    <property type="nucleotide sequence ID" value="NZ_BMGO01000001.1"/>
</dbReference>
<accession>A0A2K9A8N2</accession>
<name>A0A2K9A8N2_9GAMM</name>
<keyword evidence="4" id="KW-0223">Dioxygenase</keyword>
<dbReference type="Gene3D" id="2.60.120.620">
    <property type="entry name" value="q2cbj1_9rhob like domain"/>
    <property type="match status" value="1"/>
</dbReference>
<comment type="cofactor">
    <cofactor evidence="1">
        <name>L-ascorbate</name>
        <dbReference type="ChEBI" id="CHEBI:38290"/>
    </cofactor>
</comment>
<dbReference type="PROSITE" id="PS51471">
    <property type="entry name" value="FE2OG_OXY"/>
    <property type="match status" value="1"/>
</dbReference>
<dbReference type="GO" id="GO:0071456">
    <property type="term" value="P:cellular response to hypoxia"/>
    <property type="evidence" value="ECO:0007669"/>
    <property type="project" value="TreeGrafter"/>
</dbReference>
<protein>
    <submittedName>
        <fullName evidence="7">Proline hydroxylase</fullName>
    </submittedName>
</protein>
<evidence type="ECO:0000256" key="5">
    <source>
        <dbReference type="ARBA" id="ARBA00023002"/>
    </source>
</evidence>
<sequence>MNPVLKTVSSSSTGYFDEDVFGRICDAITDQGYIVLKNALPLDTLNHLFTGLIDSNPHQFDLAGIGREQDFHTNEFVRTDQIQWLEPDQPFASQYFAWIEELRLRLNRYLFLGLFDYECMFAHYPEGAFYKRHLDAFRGSTNRRLTTVLYLNPQWNPEDGGELLIYRKREKTPIETVIPEFGTLVVFLSEVFPHEVLPANKSRFSLTGWYRINEGLVI</sequence>
<dbReference type="GO" id="GO:0008198">
    <property type="term" value="F:ferrous iron binding"/>
    <property type="evidence" value="ECO:0007669"/>
    <property type="project" value="TreeGrafter"/>
</dbReference>
<dbReference type="InterPro" id="IPR044862">
    <property type="entry name" value="Pro_4_hyd_alph_FE2OG_OXY"/>
</dbReference>
<dbReference type="PANTHER" id="PTHR12907">
    <property type="entry name" value="EGL NINE HOMOLOG-RELATED"/>
    <property type="match status" value="1"/>
</dbReference>
<dbReference type="OrthoDB" id="9783171at2"/>
<dbReference type="GO" id="GO:0031543">
    <property type="term" value="F:peptidyl-proline dioxygenase activity"/>
    <property type="evidence" value="ECO:0007669"/>
    <property type="project" value="TreeGrafter"/>
</dbReference>
<evidence type="ECO:0000313" key="8">
    <source>
        <dbReference type="Proteomes" id="UP000232693"/>
    </source>
</evidence>
<evidence type="ECO:0000256" key="1">
    <source>
        <dbReference type="ARBA" id="ARBA00001961"/>
    </source>
</evidence>
<keyword evidence="3" id="KW-0847">Vitamin C</keyword>
<evidence type="ECO:0000256" key="4">
    <source>
        <dbReference type="ARBA" id="ARBA00022964"/>
    </source>
</evidence>
<proteinExistence type="predicted"/>
<evidence type="ECO:0000256" key="6">
    <source>
        <dbReference type="ARBA" id="ARBA00023004"/>
    </source>
</evidence>
<dbReference type="Proteomes" id="UP000232693">
    <property type="component" value="Chromosome"/>
</dbReference>
<dbReference type="InterPro" id="IPR006620">
    <property type="entry name" value="Pro_4_hyd_alph"/>
</dbReference>
<dbReference type="SMART" id="SM00702">
    <property type="entry name" value="P4Hc"/>
    <property type="match status" value="1"/>
</dbReference>
<dbReference type="InterPro" id="IPR005123">
    <property type="entry name" value="Oxoglu/Fe-dep_dioxygenase_dom"/>
</dbReference>
<organism evidence="7 8">
    <name type="scientific">Kangiella profundi</name>
    <dbReference type="NCBI Taxonomy" id="1561924"/>
    <lineage>
        <taxon>Bacteria</taxon>
        <taxon>Pseudomonadati</taxon>
        <taxon>Pseudomonadota</taxon>
        <taxon>Gammaproteobacteria</taxon>
        <taxon>Kangiellales</taxon>
        <taxon>Kangiellaceae</taxon>
        <taxon>Kangiella</taxon>
    </lineage>
</organism>
<keyword evidence="6" id="KW-0408">Iron</keyword>
<evidence type="ECO:0000256" key="3">
    <source>
        <dbReference type="ARBA" id="ARBA00022896"/>
    </source>
</evidence>
<dbReference type="EMBL" id="CP025120">
    <property type="protein sequence ID" value="AUD77767.1"/>
    <property type="molecule type" value="Genomic_DNA"/>
</dbReference>
<keyword evidence="5" id="KW-0560">Oxidoreductase</keyword>